<evidence type="ECO:0000313" key="1">
    <source>
        <dbReference type="EMBL" id="KAG8234381.1"/>
    </source>
</evidence>
<reference evidence="1" key="2">
    <citation type="submission" date="2017-10" db="EMBL/GenBank/DDBJ databases">
        <title>Ladona fulva Genome sequencing and assembly.</title>
        <authorList>
            <person name="Murali S."/>
            <person name="Richards S."/>
            <person name="Bandaranaike D."/>
            <person name="Bellair M."/>
            <person name="Blankenburg K."/>
            <person name="Chao H."/>
            <person name="Dinh H."/>
            <person name="Doddapaneni H."/>
            <person name="Dugan-Rocha S."/>
            <person name="Elkadiri S."/>
            <person name="Gnanaolivu R."/>
            <person name="Hernandez B."/>
            <person name="Skinner E."/>
            <person name="Javaid M."/>
            <person name="Lee S."/>
            <person name="Li M."/>
            <person name="Ming W."/>
            <person name="Munidasa M."/>
            <person name="Muniz J."/>
            <person name="Nguyen L."/>
            <person name="Hughes D."/>
            <person name="Osuji N."/>
            <person name="Pu L.-L."/>
            <person name="Puazo M."/>
            <person name="Qu C."/>
            <person name="Quiroz J."/>
            <person name="Raj R."/>
            <person name="Weissenberger G."/>
            <person name="Xin Y."/>
            <person name="Zou X."/>
            <person name="Han Y."/>
            <person name="Worley K."/>
            <person name="Muzny D."/>
            <person name="Gibbs R."/>
        </authorList>
    </citation>
    <scope>NUCLEOTIDE SEQUENCE</scope>
    <source>
        <strain evidence="1">Sampled in the wild</strain>
    </source>
</reference>
<dbReference type="Proteomes" id="UP000792457">
    <property type="component" value="Unassembled WGS sequence"/>
</dbReference>
<dbReference type="EMBL" id="KZ308804">
    <property type="protein sequence ID" value="KAG8234381.1"/>
    <property type="molecule type" value="Genomic_DNA"/>
</dbReference>
<proteinExistence type="predicted"/>
<evidence type="ECO:0000313" key="2">
    <source>
        <dbReference type="Proteomes" id="UP000792457"/>
    </source>
</evidence>
<reference evidence="1" key="1">
    <citation type="submission" date="2013-04" db="EMBL/GenBank/DDBJ databases">
        <authorList>
            <person name="Qu J."/>
            <person name="Murali S.C."/>
            <person name="Bandaranaike D."/>
            <person name="Bellair M."/>
            <person name="Blankenburg K."/>
            <person name="Chao H."/>
            <person name="Dinh H."/>
            <person name="Doddapaneni H."/>
            <person name="Downs B."/>
            <person name="Dugan-Rocha S."/>
            <person name="Elkadiri S."/>
            <person name="Gnanaolivu R.D."/>
            <person name="Hernandez B."/>
            <person name="Javaid M."/>
            <person name="Jayaseelan J.C."/>
            <person name="Lee S."/>
            <person name="Li M."/>
            <person name="Ming W."/>
            <person name="Munidasa M."/>
            <person name="Muniz J."/>
            <person name="Nguyen L."/>
            <person name="Ongeri F."/>
            <person name="Osuji N."/>
            <person name="Pu L.-L."/>
            <person name="Puazo M."/>
            <person name="Qu C."/>
            <person name="Quiroz J."/>
            <person name="Raj R."/>
            <person name="Weissenberger G."/>
            <person name="Xin Y."/>
            <person name="Zou X."/>
            <person name="Han Y."/>
            <person name="Richards S."/>
            <person name="Worley K."/>
            <person name="Muzny D."/>
            <person name="Gibbs R."/>
        </authorList>
    </citation>
    <scope>NUCLEOTIDE SEQUENCE</scope>
    <source>
        <strain evidence="1">Sampled in the wild</strain>
    </source>
</reference>
<comment type="caution">
    <text evidence="1">The sequence shown here is derived from an EMBL/GenBank/DDBJ whole genome shotgun (WGS) entry which is preliminary data.</text>
</comment>
<gene>
    <name evidence="1" type="ORF">J437_LFUL015145</name>
</gene>
<dbReference type="AlphaFoldDB" id="A0A8K0P5D1"/>
<accession>A0A8K0P5D1</accession>
<organism evidence="1 2">
    <name type="scientific">Ladona fulva</name>
    <name type="common">Scarce chaser dragonfly</name>
    <name type="synonym">Libellula fulva</name>
    <dbReference type="NCBI Taxonomy" id="123851"/>
    <lineage>
        <taxon>Eukaryota</taxon>
        <taxon>Metazoa</taxon>
        <taxon>Ecdysozoa</taxon>
        <taxon>Arthropoda</taxon>
        <taxon>Hexapoda</taxon>
        <taxon>Insecta</taxon>
        <taxon>Pterygota</taxon>
        <taxon>Palaeoptera</taxon>
        <taxon>Odonata</taxon>
        <taxon>Epiprocta</taxon>
        <taxon>Anisoptera</taxon>
        <taxon>Libelluloidea</taxon>
        <taxon>Libellulidae</taxon>
        <taxon>Ladona</taxon>
    </lineage>
</organism>
<protein>
    <submittedName>
        <fullName evidence="1">Uncharacterized protein</fullName>
    </submittedName>
</protein>
<keyword evidence="2" id="KW-1185">Reference proteome</keyword>
<name>A0A8K0P5D1_LADFU</name>
<sequence length="108" mass="11288">MKAPSSSYASRKEALFQRFAESIHVSVDLRHPCAAWTAAPTVAATREAVYVTPAGAARDATFCRATPDAQLTDSARTGRASVPKGGTADTARCVSTLDKTSCAPTATR</sequence>